<reference evidence="2 4" key="2">
    <citation type="journal article" date="2014" name="BMC Genomics">
        <title>An improved genome release (version Mt4.0) for the model legume Medicago truncatula.</title>
        <authorList>
            <person name="Tang H."/>
            <person name="Krishnakumar V."/>
            <person name="Bidwell S."/>
            <person name="Rosen B."/>
            <person name="Chan A."/>
            <person name="Zhou S."/>
            <person name="Gentzbittel L."/>
            <person name="Childs K.L."/>
            <person name="Yandell M."/>
            <person name="Gundlach H."/>
            <person name="Mayer K.F."/>
            <person name="Schwartz D.C."/>
            <person name="Town C.D."/>
        </authorList>
    </citation>
    <scope>GENOME REANNOTATION</scope>
    <source>
        <strain evidence="2">A17</strain>
        <strain evidence="3 4">cv. Jemalong A17</strain>
    </source>
</reference>
<proteinExistence type="predicted"/>
<evidence type="ECO:0000256" key="1">
    <source>
        <dbReference type="SAM" id="Phobius"/>
    </source>
</evidence>
<protein>
    <submittedName>
        <fullName evidence="2">Transmembrane protein, putative</fullName>
    </submittedName>
</protein>
<gene>
    <name evidence="2" type="ordered locus">MTR_6g472390</name>
</gene>
<evidence type="ECO:0000313" key="4">
    <source>
        <dbReference type="Proteomes" id="UP000002051"/>
    </source>
</evidence>
<dbReference type="EMBL" id="CM001222">
    <property type="protein sequence ID" value="KEH26736.1"/>
    <property type="molecule type" value="Genomic_DNA"/>
</dbReference>
<dbReference type="HOGENOM" id="CLU_1654783_0_0_1"/>
<reference evidence="3" key="3">
    <citation type="submission" date="2015-04" db="UniProtKB">
        <authorList>
            <consortium name="EnsemblPlants"/>
        </authorList>
    </citation>
    <scope>IDENTIFICATION</scope>
    <source>
        <strain evidence="3">cv. Jemalong A17</strain>
    </source>
</reference>
<accession>A0A072UBA7</accession>
<keyword evidence="1" id="KW-1133">Transmembrane helix</keyword>
<keyword evidence="1" id="KW-0472">Membrane</keyword>
<name>A0A072UBA7_MEDTR</name>
<evidence type="ECO:0000313" key="3">
    <source>
        <dbReference type="EnsemblPlants" id="KEH26736"/>
    </source>
</evidence>
<feature type="transmembrane region" description="Helical" evidence="1">
    <location>
        <begin position="120"/>
        <end position="143"/>
    </location>
</feature>
<dbReference type="Proteomes" id="UP000002051">
    <property type="component" value="Chromosome 6"/>
</dbReference>
<evidence type="ECO:0000313" key="2">
    <source>
        <dbReference type="EMBL" id="KEH26736.1"/>
    </source>
</evidence>
<sequence length="160" mass="18433">MALTRNYAIDLDFCKQIHVVRDMDGKRTNFQLKEYSILLPDPLRTDTTNLANWLYLDLDPQVPQKQPAQDEGYHPYLHLAQAVLEPMLPSSAITLSFIPNASKARELGYLFSEILMFKSLLYLVFSDVMFRIILISLGLPFFFLSLELPTTSTTFLFYNS</sequence>
<keyword evidence="4" id="KW-1185">Reference proteome</keyword>
<organism evidence="2 4">
    <name type="scientific">Medicago truncatula</name>
    <name type="common">Barrel medic</name>
    <name type="synonym">Medicago tribuloides</name>
    <dbReference type="NCBI Taxonomy" id="3880"/>
    <lineage>
        <taxon>Eukaryota</taxon>
        <taxon>Viridiplantae</taxon>
        <taxon>Streptophyta</taxon>
        <taxon>Embryophyta</taxon>
        <taxon>Tracheophyta</taxon>
        <taxon>Spermatophyta</taxon>
        <taxon>Magnoliopsida</taxon>
        <taxon>eudicotyledons</taxon>
        <taxon>Gunneridae</taxon>
        <taxon>Pentapetalae</taxon>
        <taxon>rosids</taxon>
        <taxon>fabids</taxon>
        <taxon>Fabales</taxon>
        <taxon>Fabaceae</taxon>
        <taxon>Papilionoideae</taxon>
        <taxon>50 kb inversion clade</taxon>
        <taxon>NPAAA clade</taxon>
        <taxon>Hologalegina</taxon>
        <taxon>IRL clade</taxon>
        <taxon>Trifolieae</taxon>
        <taxon>Medicago</taxon>
    </lineage>
</organism>
<dbReference type="AlphaFoldDB" id="A0A072UBA7"/>
<keyword evidence="1 2" id="KW-0812">Transmembrane</keyword>
<reference evidence="2 4" key="1">
    <citation type="journal article" date="2011" name="Nature">
        <title>The Medicago genome provides insight into the evolution of rhizobial symbioses.</title>
        <authorList>
            <person name="Young N.D."/>
            <person name="Debelle F."/>
            <person name="Oldroyd G.E."/>
            <person name="Geurts R."/>
            <person name="Cannon S.B."/>
            <person name="Udvardi M.K."/>
            <person name="Benedito V.A."/>
            <person name="Mayer K.F."/>
            <person name="Gouzy J."/>
            <person name="Schoof H."/>
            <person name="Van de Peer Y."/>
            <person name="Proost S."/>
            <person name="Cook D.R."/>
            <person name="Meyers B.C."/>
            <person name="Spannagl M."/>
            <person name="Cheung F."/>
            <person name="De Mita S."/>
            <person name="Krishnakumar V."/>
            <person name="Gundlach H."/>
            <person name="Zhou S."/>
            <person name="Mudge J."/>
            <person name="Bharti A.K."/>
            <person name="Murray J.D."/>
            <person name="Naoumkina M.A."/>
            <person name="Rosen B."/>
            <person name="Silverstein K.A."/>
            <person name="Tang H."/>
            <person name="Rombauts S."/>
            <person name="Zhao P.X."/>
            <person name="Zhou P."/>
            <person name="Barbe V."/>
            <person name="Bardou P."/>
            <person name="Bechner M."/>
            <person name="Bellec A."/>
            <person name="Berger A."/>
            <person name="Berges H."/>
            <person name="Bidwell S."/>
            <person name="Bisseling T."/>
            <person name="Choisne N."/>
            <person name="Couloux A."/>
            <person name="Denny R."/>
            <person name="Deshpande S."/>
            <person name="Dai X."/>
            <person name="Doyle J.J."/>
            <person name="Dudez A.M."/>
            <person name="Farmer A.D."/>
            <person name="Fouteau S."/>
            <person name="Franken C."/>
            <person name="Gibelin C."/>
            <person name="Gish J."/>
            <person name="Goldstein S."/>
            <person name="Gonzalez A.J."/>
            <person name="Green P.J."/>
            <person name="Hallab A."/>
            <person name="Hartog M."/>
            <person name="Hua A."/>
            <person name="Humphray S.J."/>
            <person name="Jeong D.H."/>
            <person name="Jing Y."/>
            <person name="Jocker A."/>
            <person name="Kenton S.M."/>
            <person name="Kim D.J."/>
            <person name="Klee K."/>
            <person name="Lai H."/>
            <person name="Lang C."/>
            <person name="Lin S."/>
            <person name="Macmil S.L."/>
            <person name="Magdelenat G."/>
            <person name="Matthews L."/>
            <person name="McCorrison J."/>
            <person name="Monaghan E.L."/>
            <person name="Mun J.H."/>
            <person name="Najar F.Z."/>
            <person name="Nicholson C."/>
            <person name="Noirot C."/>
            <person name="O'Bleness M."/>
            <person name="Paule C.R."/>
            <person name="Poulain J."/>
            <person name="Prion F."/>
            <person name="Qin B."/>
            <person name="Qu C."/>
            <person name="Retzel E.F."/>
            <person name="Riddle C."/>
            <person name="Sallet E."/>
            <person name="Samain S."/>
            <person name="Samson N."/>
            <person name="Sanders I."/>
            <person name="Saurat O."/>
            <person name="Scarpelli C."/>
            <person name="Schiex T."/>
            <person name="Segurens B."/>
            <person name="Severin A.J."/>
            <person name="Sherrier D.J."/>
            <person name="Shi R."/>
            <person name="Sims S."/>
            <person name="Singer S.R."/>
            <person name="Sinharoy S."/>
            <person name="Sterck L."/>
            <person name="Viollet A."/>
            <person name="Wang B.B."/>
            <person name="Wang K."/>
            <person name="Wang M."/>
            <person name="Wang X."/>
            <person name="Warfsmann J."/>
            <person name="Weissenbach J."/>
            <person name="White D.D."/>
            <person name="White J.D."/>
            <person name="Wiley G.B."/>
            <person name="Wincker P."/>
            <person name="Xing Y."/>
            <person name="Yang L."/>
            <person name="Yao Z."/>
            <person name="Ying F."/>
            <person name="Zhai J."/>
            <person name="Zhou L."/>
            <person name="Zuber A."/>
            <person name="Denarie J."/>
            <person name="Dixon R.A."/>
            <person name="May G.D."/>
            <person name="Schwartz D.C."/>
            <person name="Rogers J."/>
            <person name="Quetier F."/>
            <person name="Town C.D."/>
            <person name="Roe B.A."/>
        </authorList>
    </citation>
    <scope>NUCLEOTIDE SEQUENCE [LARGE SCALE GENOMIC DNA]</scope>
    <source>
        <strain evidence="2">A17</strain>
        <strain evidence="3 4">cv. Jemalong A17</strain>
    </source>
</reference>
<dbReference type="EnsemblPlants" id="KEH26736">
    <property type="protein sequence ID" value="KEH26736"/>
    <property type="gene ID" value="MTR_6g472390"/>
</dbReference>